<keyword evidence="10 12" id="KW-0496">Mitochondrion</keyword>
<evidence type="ECO:0000256" key="2">
    <source>
        <dbReference type="ARBA" id="ARBA00006837"/>
    </source>
</evidence>
<evidence type="ECO:0000313" key="15">
    <source>
        <dbReference type="Proteomes" id="UP000250266"/>
    </source>
</evidence>
<organism evidence="14 15">
    <name type="scientific">Lepidopterella palustris CBS 459.81</name>
    <dbReference type="NCBI Taxonomy" id="1314670"/>
    <lineage>
        <taxon>Eukaryota</taxon>
        <taxon>Fungi</taxon>
        <taxon>Dikarya</taxon>
        <taxon>Ascomycota</taxon>
        <taxon>Pezizomycotina</taxon>
        <taxon>Dothideomycetes</taxon>
        <taxon>Pleosporomycetidae</taxon>
        <taxon>Mytilinidiales</taxon>
        <taxon>Argynnaceae</taxon>
        <taxon>Lepidopterella</taxon>
    </lineage>
</organism>
<feature type="transmembrane region" description="Helical" evidence="12">
    <location>
        <begin position="146"/>
        <end position="169"/>
    </location>
</feature>
<dbReference type="Proteomes" id="UP000250266">
    <property type="component" value="Unassembled WGS sequence"/>
</dbReference>
<dbReference type="PANTHER" id="PTHR28021">
    <property type="entry name" value="PRESEQUENCE TRANSLOCATED-ASSOCIATED MOTOR SUBUNIT PAM17, MITOCHONDRIAL"/>
    <property type="match status" value="1"/>
</dbReference>
<keyword evidence="11 12" id="KW-0472">Membrane</keyword>
<dbReference type="PANTHER" id="PTHR28021:SF1">
    <property type="entry name" value="PRESEQUENCE TRANSLOCATED-ASSOCIATED MOTOR SUBUNIT PAM17, MITOCHONDRIAL"/>
    <property type="match status" value="1"/>
</dbReference>
<sequence length="244" mass="25960">MLSTTTLRSTRAITLRIQPTFLAPCAGAASYTTSVASPAKTAPRPCTPRRAVLPLSAISHTFARAASSTTTPSTPSTTTTSSSPSTTQPLTWNRFLALRRTRRRISVLASLITSAASMAGGVSFLLARDFDSVGAQTLGLDPIVVLGLGTIGFAAAGWLLGPVFGGVVFRGIYRKVGGEVAEKERAFYARIKKYRVDPSSSSMANPVPDYYGEKIGSVADYRRWLKDQRAFNLKKGSYGGSGKV</sequence>
<evidence type="ECO:0000256" key="5">
    <source>
        <dbReference type="ARBA" id="ARBA00022792"/>
    </source>
</evidence>
<dbReference type="EMBL" id="KV745211">
    <property type="protein sequence ID" value="OCK76437.1"/>
    <property type="molecule type" value="Genomic_DNA"/>
</dbReference>
<keyword evidence="6 12" id="KW-0653">Protein transport</keyword>
<evidence type="ECO:0000256" key="8">
    <source>
        <dbReference type="ARBA" id="ARBA00022989"/>
    </source>
</evidence>
<dbReference type="Pfam" id="PF08566">
    <property type="entry name" value="Pam17"/>
    <property type="match status" value="1"/>
</dbReference>
<evidence type="ECO:0000256" key="7">
    <source>
        <dbReference type="ARBA" id="ARBA00022946"/>
    </source>
</evidence>
<evidence type="ECO:0000256" key="9">
    <source>
        <dbReference type="ARBA" id="ARBA00023010"/>
    </source>
</evidence>
<keyword evidence="5 12" id="KW-0999">Mitochondrion inner membrane</keyword>
<comment type="subcellular location">
    <subcellularLocation>
        <location evidence="1 12">Mitochondrion inner membrane</location>
        <topology evidence="1 12">Multi-pass membrane protein</topology>
    </subcellularLocation>
</comment>
<evidence type="ECO:0000256" key="13">
    <source>
        <dbReference type="SAM" id="MobiDB-lite"/>
    </source>
</evidence>
<keyword evidence="8 12" id="KW-1133">Transmembrane helix</keyword>
<dbReference type="InterPro" id="IPR013875">
    <property type="entry name" value="Pam17"/>
</dbReference>
<comment type="similarity">
    <text evidence="2 12">Belongs to the PAM17 family.</text>
</comment>
<name>A0A8E2E336_9PEZI</name>
<dbReference type="OrthoDB" id="5970083at2759"/>
<evidence type="ECO:0000256" key="4">
    <source>
        <dbReference type="ARBA" id="ARBA00022692"/>
    </source>
</evidence>
<feature type="region of interest" description="Disordered" evidence="13">
    <location>
        <begin position="64"/>
        <end position="87"/>
    </location>
</feature>
<keyword evidence="15" id="KW-1185">Reference proteome</keyword>
<gene>
    <name evidence="14" type="ORF">K432DRAFT_360338</name>
</gene>
<dbReference type="GO" id="GO:0030150">
    <property type="term" value="P:protein import into mitochondrial matrix"/>
    <property type="evidence" value="ECO:0007669"/>
    <property type="project" value="UniProtKB-UniRule"/>
</dbReference>
<evidence type="ECO:0000256" key="3">
    <source>
        <dbReference type="ARBA" id="ARBA00022448"/>
    </source>
</evidence>
<comment type="subunit">
    <text evidence="12">Component of the PAM complex.</text>
</comment>
<feature type="compositionally biased region" description="Low complexity" evidence="13">
    <location>
        <begin position="67"/>
        <end position="87"/>
    </location>
</feature>
<evidence type="ECO:0000256" key="1">
    <source>
        <dbReference type="ARBA" id="ARBA00004448"/>
    </source>
</evidence>
<dbReference type="AlphaFoldDB" id="A0A8E2E336"/>
<protein>
    <recommendedName>
        <fullName evidence="12">Presequence translocated-associated motor subunit PAM17</fullName>
    </recommendedName>
</protein>
<feature type="transmembrane region" description="Helical" evidence="12">
    <location>
        <begin position="105"/>
        <end position="126"/>
    </location>
</feature>
<keyword evidence="3 12" id="KW-0813">Transport</keyword>
<keyword evidence="9 12" id="KW-0811">Translocation</keyword>
<reference evidence="14 15" key="1">
    <citation type="journal article" date="2016" name="Nat. Commun.">
        <title>Ectomycorrhizal ecology is imprinted in the genome of the dominant symbiotic fungus Cenococcum geophilum.</title>
        <authorList>
            <consortium name="DOE Joint Genome Institute"/>
            <person name="Peter M."/>
            <person name="Kohler A."/>
            <person name="Ohm R.A."/>
            <person name="Kuo A."/>
            <person name="Krutzmann J."/>
            <person name="Morin E."/>
            <person name="Arend M."/>
            <person name="Barry K.W."/>
            <person name="Binder M."/>
            <person name="Choi C."/>
            <person name="Clum A."/>
            <person name="Copeland A."/>
            <person name="Grisel N."/>
            <person name="Haridas S."/>
            <person name="Kipfer T."/>
            <person name="LaButti K."/>
            <person name="Lindquist E."/>
            <person name="Lipzen A."/>
            <person name="Maire R."/>
            <person name="Meier B."/>
            <person name="Mihaltcheva S."/>
            <person name="Molinier V."/>
            <person name="Murat C."/>
            <person name="Poggeler S."/>
            <person name="Quandt C.A."/>
            <person name="Sperisen C."/>
            <person name="Tritt A."/>
            <person name="Tisserant E."/>
            <person name="Crous P.W."/>
            <person name="Henrissat B."/>
            <person name="Nehls U."/>
            <person name="Egli S."/>
            <person name="Spatafora J.W."/>
            <person name="Grigoriev I.V."/>
            <person name="Martin F.M."/>
        </authorList>
    </citation>
    <scope>NUCLEOTIDE SEQUENCE [LARGE SCALE GENOMIC DNA]</scope>
    <source>
        <strain evidence="14 15">CBS 459.81</strain>
    </source>
</reference>
<keyword evidence="7" id="KW-0809">Transit peptide</keyword>
<accession>A0A8E2E336</accession>
<comment type="function">
    <text evidence="12">Component of the PAM complex, a complex required for the translocation of transit peptide-containing proteins from the inner membrane into the mitochondrial matrix in an ATP-dependent manner.</text>
</comment>
<keyword evidence="4 12" id="KW-0812">Transmembrane</keyword>
<proteinExistence type="inferred from homology"/>
<evidence type="ECO:0000256" key="10">
    <source>
        <dbReference type="ARBA" id="ARBA00023128"/>
    </source>
</evidence>
<dbReference type="GO" id="GO:0001405">
    <property type="term" value="C:PAM complex, Tim23 associated import motor"/>
    <property type="evidence" value="ECO:0007669"/>
    <property type="project" value="UniProtKB-UniRule"/>
</dbReference>
<evidence type="ECO:0000256" key="11">
    <source>
        <dbReference type="ARBA" id="ARBA00023136"/>
    </source>
</evidence>
<evidence type="ECO:0000256" key="12">
    <source>
        <dbReference type="RuleBase" id="RU367146"/>
    </source>
</evidence>
<evidence type="ECO:0000256" key="6">
    <source>
        <dbReference type="ARBA" id="ARBA00022927"/>
    </source>
</evidence>
<evidence type="ECO:0000313" key="14">
    <source>
        <dbReference type="EMBL" id="OCK76437.1"/>
    </source>
</evidence>